<protein>
    <submittedName>
        <fullName evidence="2">Glycosyltransferase</fullName>
    </submittedName>
</protein>
<dbReference type="InterPro" id="IPR050194">
    <property type="entry name" value="Glycosyltransferase_grp1"/>
</dbReference>
<dbReference type="Proteomes" id="UP000253941">
    <property type="component" value="Unassembled WGS sequence"/>
</dbReference>
<accession>A0A369TGA9</accession>
<feature type="domain" description="Glycosyl transferase family 1" evidence="1">
    <location>
        <begin position="198"/>
        <end position="358"/>
    </location>
</feature>
<evidence type="ECO:0000313" key="3">
    <source>
        <dbReference type="Proteomes" id="UP000253941"/>
    </source>
</evidence>
<proteinExistence type="predicted"/>
<keyword evidence="2" id="KW-0808">Transferase</keyword>
<dbReference type="RefSeq" id="WP_114581108.1">
    <property type="nucleotide sequence ID" value="NZ_QPMH01000003.1"/>
</dbReference>
<sequence length="385" mass="42182">MSRRPVVVFFWNQFAPYHIDRIEAVADELGDEAEVCAIEVAQRSARYAWTPSSGDGAFRHIVLAPGRAREDVGTAARFVRLSAALIRLRPMHAFLCHYNQPEVLLTAWLARLCGVRVHNMSDSKFDDKPRRLWREVAKRLWMSPYHGALVAGWRSAAYARLLGVPERQIAQGYDTVGVARVRRLAETAPAPDGVPYAERDFVVVARFVPKKNLTTAIAAYARYRELANTEGLPPRGLLLCGDGPLRAELEREVMRRALDGVRFTGFVQAPEVAGTLGRALALLLPSVEEQWGLVVNEAFALGVPVLASTSVGAADGLIRAGVNGFLFDPFEAEGMARVMHTLARDADAWRRFAEAARDSAELGDVGRFVEGVRALIVGKGAPGDG</sequence>
<dbReference type="Gene3D" id="3.40.50.2000">
    <property type="entry name" value="Glycogen Phosphorylase B"/>
    <property type="match status" value="1"/>
</dbReference>
<dbReference type="PANTHER" id="PTHR45947:SF3">
    <property type="entry name" value="SULFOQUINOVOSYL TRANSFERASE SQD2"/>
    <property type="match status" value="1"/>
</dbReference>
<dbReference type="InterPro" id="IPR001296">
    <property type="entry name" value="Glyco_trans_1"/>
</dbReference>
<organism evidence="2 3">
    <name type="scientific">Ferruginivarius sediminum</name>
    <dbReference type="NCBI Taxonomy" id="2661937"/>
    <lineage>
        <taxon>Bacteria</taxon>
        <taxon>Pseudomonadati</taxon>
        <taxon>Pseudomonadota</taxon>
        <taxon>Alphaproteobacteria</taxon>
        <taxon>Rhodospirillales</taxon>
        <taxon>Rhodospirillaceae</taxon>
        <taxon>Ferruginivarius</taxon>
    </lineage>
</organism>
<dbReference type="EMBL" id="QPMH01000003">
    <property type="protein sequence ID" value="RDD63157.1"/>
    <property type="molecule type" value="Genomic_DNA"/>
</dbReference>
<dbReference type="CDD" id="cd03801">
    <property type="entry name" value="GT4_PimA-like"/>
    <property type="match status" value="1"/>
</dbReference>
<name>A0A369TGA9_9PROT</name>
<dbReference type="AlphaFoldDB" id="A0A369TGA9"/>
<dbReference type="GO" id="GO:0016757">
    <property type="term" value="F:glycosyltransferase activity"/>
    <property type="evidence" value="ECO:0007669"/>
    <property type="project" value="InterPro"/>
</dbReference>
<keyword evidence="3" id="KW-1185">Reference proteome</keyword>
<reference evidence="2 3" key="1">
    <citation type="submission" date="2018-07" db="EMBL/GenBank/DDBJ databases">
        <title>Venubactetium sediminum gen. nov., sp. nov., isolated from a marine solar saltern.</title>
        <authorList>
            <person name="Wang S."/>
        </authorList>
    </citation>
    <scope>NUCLEOTIDE SEQUENCE [LARGE SCALE GENOMIC DNA]</scope>
    <source>
        <strain evidence="2 3">WD2A32</strain>
    </source>
</reference>
<evidence type="ECO:0000259" key="1">
    <source>
        <dbReference type="Pfam" id="PF00534"/>
    </source>
</evidence>
<comment type="caution">
    <text evidence="2">The sequence shown here is derived from an EMBL/GenBank/DDBJ whole genome shotgun (WGS) entry which is preliminary data.</text>
</comment>
<dbReference type="SUPFAM" id="SSF53756">
    <property type="entry name" value="UDP-Glycosyltransferase/glycogen phosphorylase"/>
    <property type="match status" value="1"/>
</dbReference>
<evidence type="ECO:0000313" key="2">
    <source>
        <dbReference type="EMBL" id="RDD63157.1"/>
    </source>
</evidence>
<dbReference type="Pfam" id="PF00534">
    <property type="entry name" value="Glycos_transf_1"/>
    <property type="match status" value="1"/>
</dbReference>
<dbReference type="PANTHER" id="PTHR45947">
    <property type="entry name" value="SULFOQUINOVOSYL TRANSFERASE SQD2"/>
    <property type="match status" value="1"/>
</dbReference>
<gene>
    <name evidence="2" type="ORF">DRB17_05175</name>
</gene>